<dbReference type="EMBL" id="JAALHA020000004">
    <property type="protein sequence ID" value="MDR9895157.1"/>
    <property type="molecule type" value="Genomic_DNA"/>
</dbReference>
<accession>A0AAP5M8X5</accession>
<dbReference type="Proteomes" id="UP000667802">
    <property type="component" value="Unassembled WGS sequence"/>
</dbReference>
<keyword evidence="2" id="KW-1185">Reference proteome</keyword>
<proteinExistence type="predicted"/>
<comment type="caution">
    <text evidence="1">The sequence shown here is derived from an EMBL/GenBank/DDBJ whole genome shotgun (WGS) entry which is preliminary data.</text>
</comment>
<evidence type="ECO:0000313" key="1">
    <source>
        <dbReference type="EMBL" id="MDR9895157.1"/>
    </source>
</evidence>
<dbReference type="AlphaFoldDB" id="A0AAP5M8X5"/>
<dbReference type="RefSeq" id="WP_208338711.1">
    <property type="nucleotide sequence ID" value="NZ_CAWQFN010000191.1"/>
</dbReference>
<protein>
    <submittedName>
        <fullName evidence="1">Uncharacterized protein</fullName>
    </submittedName>
</protein>
<name>A0AAP5M8X5_9CYAN</name>
<sequence length="49" mass="5236">MKRKGEIAMLFNDLEDSQIERVVGGAFNKITGIQIKVSATGVGDNASII</sequence>
<gene>
    <name evidence="1" type="ORF">G7B40_011345</name>
</gene>
<evidence type="ECO:0000313" key="2">
    <source>
        <dbReference type="Proteomes" id="UP000667802"/>
    </source>
</evidence>
<organism evidence="1 2">
    <name type="scientific">Aetokthonos hydrillicola Thurmond2011</name>
    <dbReference type="NCBI Taxonomy" id="2712845"/>
    <lineage>
        <taxon>Bacteria</taxon>
        <taxon>Bacillati</taxon>
        <taxon>Cyanobacteriota</taxon>
        <taxon>Cyanophyceae</taxon>
        <taxon>Nostocales</taxon>
        <taxon>Hapalosiphonaceae</taxon>
        <taxon>Aetokthonos</taxon>
    </lineage>
</organism>
<reference evidence="2" key="1">
    <citation type="journal article" date="2021" name="Science">
        <title>Hunting the eagle killer: A cyanobacterial neurotoxin causes vacuolar myelinopathy.</title>
        <authorList>
            <person name="Breinlinger S."/>
            <person name="Phillips T.J."/>
            <person name="Haram B.N."/>
            <person name="Mares J."/>
            <person name="Martinez Yerena J.A."/>
            <person name="Hrouzek P."/>
            <person name="Sobotka R."/>
            <person name="Henderson W.M."/>
            <person name="Schmieder P."/>
            <person name="Williams S.M."/>
            <person name="Lauderdale J.D."/>
            <person name="Wilde H.D."/>
            <person name="Gerrin W."/>
            <person name="Kust A."/>
            <person name="Washington J.W."/>
            <person name="Wagner C."/>
            <person name="Geier B."/>
            <person name="Liebeke M."/>
            <person name="Enke H."/>
            <person name="Niedermeyer T.H.J."/>
            <person name="Wilde S.B."/>
        </authorList>
    </citation>
    <scope>NUCLEOTIDE SEQUENCE [LARGE SCALE GENOMIC DNA]</scope>
    <source>
        <strain evidence="2">Thurmond2011</strain>
    </source>
</reference>